<dbReference type="PANTHER" id="PTHR15032">
    <property type="entry name" value="N-ACYL-PHOSPHATIDYLETHANOLAMINE-HYDROLYZING PHOSPHOLIPASE D"/>
    <property type="match status" value="1"/>
</dbReference>
<reference evidence="3" key="1">
    <citation type="submission" date="2023-06" db="EMBL/GenBank/DDBJ databases">
        <title>Genome-scale phylogeny and comparative genomics of the fungal order Sordariales.</title>
        <authorList>
            <consortium name="Lawrence Berkeley National Laboratory"/>
            <person name="Hensen N."/>
            <person name="Bonometti L."/>
            <person name="Westerberg I."/>
            <person name="Brannstrom I.O."/>
            <person name="Guillou S."/>
            <person name="Cros-Aarteil S."/>
            <person name="Calhoun S."/>
            <person name="Haridas S."/>
            <person name="Kuo A."/>
            <person name="Mondo S."/>
            <person name="Pangilinan J."/>
            <person name="Riley R."/>
            <person name="LaButti K."/>
            <person name="Andreopoulos B."/>
            <person name="Lipzen A."/>
            <person name="Chen C."/>
            <person name="Yanf M."/>
            <person name="Daum C."/>
            <person name="Ng V."/>
            <person name="Clum A."/>
            <person name="Steindorff A."/>
            <person name="Ohm R."/>
            <person name="Martin F."/>
            <person name="Silar P."/>
            <person name="Natvig D."/>
            <person name="Lalanne C."/>
            <person name="Gautier V."/>
            <person name="Ament-velasquez S.L."/>
            <person name="Kruys A."/>
            <person name="Hutchinson M.I."/>
            <person name="Powell A.J."/>
            <person name="Barry K."/>
            <person name="Miller A.N."/>
            <person name="Grigoriev I.V."/>
            <person name="Debuchy R."/>
            <person name="Gladieux P."/>
            <person name="Thoren M.H."/>
            <person name="Johannesson H."/>
        </authorList>
    </citation>
    <scope>NUCLEOTIDE SEQUENCE</scope>
    <source>
        <strain evidence="3">SMH2392-1A</strain>
    </source>
</reference>
<dbReference type="GO" id="GO:0070291">
    <property type="term" value="P:N-acylethanolamine metabolic process"/>
    <property type="evidence" value="ECO:0007669"/>
    <property type="project" value="TreeGrafter"/>
</dbReference>
<comment type="caution">
    <text evidence="3">The sequence shown here is derived from an EMBL/GenBank/DDBJ whole genome shotgun (WGS) entry which is preliminary data.</text>
</comment>
<dbReference type="InterPro" id="IPR001279">
    <property type="entry name" value="Metallo-B-lactamas"/>
</dbReference>
<proteinExistence type="predicted"/>
<dbReference type="Proteomes" id="UP001172101">
    <property type="component" value="Unassembled WGS sequence"/>
</dbReference>
<dbReference type="RefSeq" id="XP_060293298.1">
    <property type="nucleotide sequence ID" value="XM_060445909.1"/>
</dbReference>
<feature type="domain" description="Metallo-beta-lactamase" evidence="2">
    <location>
        <begin position="200"/>
        <end position="367"/>
    </location>
</feature>
<evidence type="ECO:0000256" key="1">
    <source>
        <dbReference type="SAM" id="MobiDB-lite"/>
    </source>
</evidence>
<dbReference type="GeneID" id="85329179"/>
<organism evidence="3 4">
    <name type="scientific">Lasiosphaeria miniovina</name>
    <dbReference type="NCBI Taxonomy" id="1954250"/>
    <lineage>
        <taxon>Eukaryota</taxon>
        <taxon>Fungi</taxon>
        <taxon>Dikarya</taxon>
        <taxon>Ascomycota</taxon>
        <taxon>Pezizomycotina</taxon>
        <taxon>Sordariomycetes</taxon>
        <taxon>Sordariomycetidae</taxon>
        <taxon>Sordariales</taxon>
        <taxon>Lasiosphaeriaceae</taxon>
        <taxon>Lasiosphaeria</taxon>
    </lineage>
</organism>
<dbReference type="InterPro" id="IPR036866">
    <property type="entry name" value="RibonucZ/Hydroxyglut_hydro"/>
</dbReference>
<gene>
    <name evidence="3" type="ORF">B0T26DRAFT_755116</name>
</gene>
<dbReference type="PANTHER" id="PTHR15032:SF27">
    <property type="entry name" value="N-ACYL-PHOSPHATIDYLETHANOLAMINE-HYDROLYZING PHOSPHOLIPASE D"/>
    <property type="match status" value="1"/>
</dbReference>
<keyword evidence="4" id="KW-1185">Reference proteome</keyword>
<dbReference type="Pfam" id="PF12706">
    <property type="entry name" value="Lactamase_B_2"/>
    <property type="match status" value="1"/>
</dbReference>
<accession>A0AA40A670</accession>
<evidence type="ECO:0000313" key="4">
    <source>
        <dbReference type="Proteomes" id="UP001172101"/>
    </source>
</evidence>
<dbReference type="GO" id="GO:0070292">
    <property type="term" value="P:N-acylphosphatidylethanolamine metabolic process"/>
    <property type="evidence" value="ECO:0007669"/>
    <property type="project" value="TreeGrafter"/>
</dbReference>
<dbReference type="GO" id="GO:0070290">
    <property type="term" value="F:N-acylphosphatidylethanolamine-specific phospholipase D activity"/>
    <property type="evidence" value="ECO:0007669"/>
    <property type="project" value="TreeGrafter"/>
</dbReference>
<evidence type="ECO:0000313" key="3">
    <source>
        <dbReference type="EMBL" id="KAK0709994.1"/>
    </source>
</evidence>
<dbReference type="SUPFAM" id="SSF56281">
    <property type="entry name" value="Metallo-hydrolase/oxidoreductase"/>
    <property type="match status" value="1"/>
</dbReference>
<dbReference type="AlphaFoldDB" id="A0AA40A670"/>
<dbReference type="EMBL" id="JAUIRO010000006">
    <property type="protein sequence ID" value="KAK0709994.1"/>
    <property type="molecule type" value="Genomic_DNA"/>
</dbReference>
<dbReference type="GO" id="GO:0005737">
    <property type="term" value="C:cytoplasm"/>
    <property type="evidence" value="ECO:0007669"/>
    <property type="project" value="TreeGrafter"/>
</dbReference>
<sequence length="567" mass="61900">MPDGLRDTDDHKDDSRVDNRDPQPLDKLAMAIVITLAAQARASKAGTKLSSGWSSYIPQWRASPQRSRSFAKQNKARTFRNPWPSWRKPGLAEVAGSLEWGADLDPCIGLAASRLSTVAAPPKPPEQSRRPTFGDIKDWPNSTGAKAARLLAVQEPDLSFSQPSGAPGQAKAKVTWLGHATILLQLPALPGSAPGSRPLRCLFDPMFSMRCSPSQSVGPIRSYPPPCAVEALPPIDAVFISHNHYDHLDLDTILAVWKHSRDVVRFFVPLGNRQWFLDSGVGPDRVFELDWWDGAELTSSSAAGTTETGGATPLKIWCTPAQHSSGRVGFEADSALWASWTLEYPRSADPNAPNPPYRIFFAGDTGYQFHPSAAWPPKPDQEQDVEEDDTQFPACPAFADIRARLGPPQLLLLPVALGATYAYMRSMFLPFPQWINPFPRHSEGLMAATHMPPWDAVRVMRLMAGDLKEEAEAAGAKINPPQALENKPSAVAVAMHWGTFATDPAEILKTLGQLEYACQRQGVRFARSLGEKAGRDGAELEEKSEGDGTGLYFLALNQGQSVDVEIV</sequence>
<feature type="region of interest" description="Disordered" evidence="1">
    <location>
        <begin position="118"/>
        <end position="138"/>
    </location>
</feature>
<name>A0AA40A670_9PEZI</name>
<evidence type="ECO:0000259" key="2">
    <source>
        <dbReference type="Pfam" id="PF12706"/>
    </source>
</evidence>
<feature type="region of interest" description="Disordered" evidence="1">
    <location>
        <begin position="1"/>
        <end position="24"/>
    </location>
</feature>
<dbReference type="Gene3D" id="3.60.15.10">
    <property type="entry name" value="Ribonuclease Z/Hydroxyacylglutathione hydrolase-like"/>
    <property type="match status" value="1"/>
</dbReference>
<protein>
    <submittedName>
        <fullName evidence="3">Beta-lactamase superfamily domain-containing protein</fullName>
    </submittedName>
</protein>